<dbReference type="GO" id="GO:0046872">
    <property type="term" value="F:metal ion binding"/>
    <property type="evidence" value="ECO:0007669"/>
    <property type="project" value="UniProtKB-KW"/>
</dbReference>
<keyword evidence="2" id="KW-0964">Secreted</keyword>
<evidence type="ECO:0000313" key="11">
    <source>
        <dbReference type="Proteomes" id="UP001153954"/>
    </source>
</evidence>
<feature type="region of interest" description="Disordered" evidence="9">
    <location>
        <begin position="1048"/>
        <end position="1080"/>
    </location>
</feature>
<dbReference type="SUPFAM" id="SSF48113">
    <property type="entry name" value="Heme-dependent peroxidases"/>
    <property type="match status" value="1"/>
</dbReference>
<dbReference type="GO" id="GO:0006979">
    <property type="term" value="P:response to oxidative stress"/>
    <property type="evidence" value="ECO:0007669"/>
    <property type="project" value="InterPro"/>
</dbReference>
<keyword evidence="8" id="KW-0479">Metal-binding</keyword>
<dbReference type="InterPro" id="IPR037120">
    <property type="entry name" value="Haem_peroxidase_sf_animal"/>
</dbReference>
<dbReference type="CDD" id="cd09823">
    <property type="entry name" value="peroxinectin_like"/>
    <property type="match status" value="1"/>
</dbReference>
<dbReference type="InterPro" id="IPR010255">
    <property type="entry name" value="Haem_peroxidase_sf"/>
</dbReference>
<feature type="compositionally biased region" description="Basic and acidic residues" evidence="9">
    <location>
        <begin position="1060"/>
        <end position="1069"/>
    </location>
</feature>
<organism evidence="10 11">
    <name type="scientific">Euphydryas editha</name>
    <name type="common">Edith's checkerspot</name>
    <dbReference type="NCBI Taxonomy" id="104508"/>
    <lineage>
        <taxon>Eukaryota</taxon>
        <taxon>Metazoa</taxon>
        <taxon>Ecdysozoa</taxon>
        <taxon>Arthropoda</taxon>
        <taxon>Hexapoda</taxon>
        <taxon>Insecta</taxon>
        <taxon>Pterygota</taxon>
        <taxon>Neoptera</taxon>
        <taxon>Endopterygota</taxon>
        <taxon>Lepidoptera</taxon>
        <taxon>Glossata</taxon>
        <taxon>Ditrysia</taxon>
        <taxon>Papilionoidea</taxon>
        <taxon>Nymphalidae</taxon>
        <taxon>Nymphalinae</taxon>
        <taxon>Euphydryas</taxon>
    </lineage>
</organism>
<dbReference type="EMBL" id="CAKOGL010000029">
    <property type="protein sequence ID" value="CAH2106782.1"/>
    <property type="molecule type" value="Genomic_DNA"/>
</dbReference>
<evidence type="ECO:0000256" key="9">
    <source>
        <dbReference type="SAM" id="MobiDB-lite"/>
    </source>
</evidence>
<proteinExistence type="predicted"/>
<dbReference type="PRINTS" id="PR00457">
    <property type="entry name" value="ANPEROXIDASE"/>
</dbReference>
<dbReference type="GO" id="GO:0022412">
    <property type="term" value="P:cellular process involved in reproduction in multicellular organism"/>
    <property type="evidence" value="ECO:0007669"/>
    <property type="project" value="UniProtKB-ARBA"/>
</dbReference>
<keyword evidence="5" id="KW-0732">Signal</keyword>
<feature type="compositionally biased region" description="Polar residues" evidence="9">
    <location>
        <begin position="854"/>
        <end position="863"/>
    </location>
</feature>
<evidence type="ECO:0000313" key="10">
    <source>
        <dbReference type="EMBL" id="CAH2106782.1"/>
    </source>
</evidence>
<keyword evidence="4 8" id="KW-0349">Heme</keyword>
<comment type="caution">
    <text evidence="10">The sequence shown here is derived from an EMBL/GenBank/DDBJ whole genome shotgun (WGS) entry which is preliminary data.</text>
</comment>
<accession>A0AAU9V652</accession>
<dbReference type="PANTHER" id="PTHR11475">
    <property type="entry name" value="OXIDASE/PEROXIDASE"/>
    <property type="match status" value="1"/>
</dbReference>
<dbReference type="InterPro" id="IPR019791">
    <property type="entry name" value="Haem_peroxidase_animal"/>
</dbReference>
<protein>
    <recommendedName>
        <fullName evidence="12">Chorion peroxidase</fullName>
    </recommendedName>
</protein>
<feature type="region of interest" description="Disordered" evidence="9">
    <location>
        <begin position="1018"/>
        <end position="1037"/>
    </location>
</feature>
<dbReference type="GO" id="GO:0005576">
    <property type="term" value="C:extracellular region"/>
    <property type="evidence" value="ECO:0007669"/>
    <property type="project" value="UniProtKB-SubCell"/>
</dbReference>
<gene>
    <name evidence="10" type="ORF">EEDITHA_LOCUS20870</name>
</gene>
<feature type="region of interest" description="Disordered" evidence="9">
    <location>
        <begin position="634"/>
        <end position="713"/>
    </location>
</feature>
<keyword evidence="3" id="KW-0575">Peroxidase</keyword>
<keyword evidence="7 8" id="KW-0408">Iron</keyword>
<dbReference type="GO" id="GO:0004601">
    <property type="term" value="F:peroxidase activity"/>
    <property type="evidence" value="ECO:0007669"/>
    <property type="project" value="UniProtKB-KW"/>
</dbReference>
<feature type="compositionally biased region" description="Basic and acidic residues" evidence="9">
    <location>
        <begin position="834"/>
        <end position="849"/>
    </location>
</feature>
<evidence type="ECO:0000256" key="5">
    <source>
        <dbReference type="ARBA" id="ARBA00022729"/>
    </source>
</evidence>
<feature type="compositionally biased region" description="Basic and acidic residues" evidence="9">
    <location>
        <begin position="703"/>
        <end position="712"/>
    </location>
</feature>
<evidence type="ECO:0000256" key="4">
    <source>
        <dbReference type="ARBA" id="ARBA00022617"/>
    </source>
</evidence>
<dbReference type="Proteomes" id="UP001153954">
    <property type="component" value="Unassembled WGS sequence"/>
</dbReference>
<name>A0AAU9V652_EUPED</name>
<evidence type="ECO:0000256" key="3">
    <source>
        <dbReference type="ARBA" id="ARBA00022559"/>
    </source>
</evidence>
<evidence type="ECO:0008006" key="12">
    <source>
        <dbReference type="Google" id="ProtNLM"/>
    </source>
</evidence>
<feature type="region of interest" description="Disordered" evidence="9">
    <location>
        <begin position="825"/>
        <end position="872"/>
    </location>
</feature>
<feature type="compositionally biased region" description="Basic and acidic residues" evidence="9">
    <location>
        <begin position="1021"/>
        <end position="1035"/>
    </location>
</feature>
<dbReference type="GO" id="GO:0020037">
    <property type="term" value="F:heme binding"/>
    <property type="evidence" value="ECO:0007669"/>
    <property type="project" value="InterPro"/>
</dbReference>
<evidence type="ECO:0000256" key="2">
    <source>
        <dbReference type="ARBA" id="ARBA00022525"/>
    </source>
</evidence>
<dbReference type="Gene3D" id="1.10.640.10">
    <property type="entry name" value="Haem peroxidase domain superfamily, animal type"/>
    <property type="match status" value="1"/>
</dbReference>
<evidence type="ECO:0000256" key="1">
    <source>
        <dbReference type="ARBA" id="ARBA00004613"/>
    </source>
</evidence>
<dbReference type="AlphaFoldDB" id="A0AAU9V652"/>
<feature type="binding site" description="axial binding residue" evidence="8">
    <location>
        <position position="387"/>
    </location>
    <ligand>
        <name>heme b</name>
        <dbReference type="ChEBI" id="CHEBI:60344"/>
    </ligand>
    <ligandPart>
        <name>Fe</name>
        <dbReference type="ChEBI" id="CHEBI:18248"/>
    </ligandPart>
</feature>
<comment type="subcellular location">
    <subcellularLocation>
        <location evidence="1">Secreted</location>
    </subcellularLocation>
</comment>
<evidence type="ECO:0000256" key="8">
    <source>
        <dbReference type="PIRSR" id="PIRSR619791-2"/>
    </source>
</evidence>
<keyword evidence="6" id="KW-0560">Oxidoreductase</keyword>
<evidence type="ECO:0000256" key="6">
    <source>
        <dbReference type="ARBA" id="ARBA00023002"/>
    </source>
</evidence>
<keyword evidence="11" id="KW-1185">Reference proteome</keyword>
<evidence type="ECO:0000256" key="7">
    <source>
        <dbReference type="ARBA" id="ARBA00023004"/>
    </source>
</evidence>
<reference evidence="10" key="1">
    <citation type="submission" date="2022-03" db="EMBL/GenBank/DDBJ databases">
        <authorList>
            <person name="Tunstrom K."/>
        </authorList>
    </citation>
    <scope>NUCLEOTIDE SEQUENCE</scope>
</reference>
<sequence>MKLKYDNLALLFSSDNGEGVESRTEESQFPGASALRQSSLLEQCPLRGPPKCPPASKRYRTHDGTCNNLSRPRWGATMTPVQRFLQPVYSDGIQAPRKSIFGTTLPSAREISALIHEDKNVENSGVTHLLMQWGQFLDHDITSSSQSRGFNGSVPRCCKDGGRDFIPKEFMHPECMPIAVPPSDPFYGPRGVRCLDFVRSSPAPRDDCALGWREQFNHVSAYIDGSPLYASSARQSDKLRLFRNGMLQYGRVQQRRPLLPPDRDELCRGGAVSTDCFKSGDARVNEHPGLVAAHIVWLRQHNRMAQELAHLNPHWSDEKIYQETRKIVGAMIQHITYREFLPIVLGTEVMRLFELELLQKGFYRGYSPKINASPASSFGSAAFRFGHSLVQSSFVRFDKFHRPINNNVSLHDELTNPSNIWSMGAVDRLLLGMVNQPIQKRDEFITEELTNHLFQTPHFSFGMDLAAINIQRGRDHGVPTYTAWREPCGLSAISNFDDLFRMMPARVVRKLKVLYRHVDDIDLFTGGMAERPVIGGLVGPTFACIIAQQFSNLRKGDRFWYENGGFESSFTPAQLQQIRRISLAQVLCRTLDSIDNIQPFAFLSSQNPDNERISCRSGLLNNFELSPWIEINSDSNNGVKKSDEVDPTTTKPKRTKPTTADPETTTRKSQKVSQANRKKPNVVHESNKSQKISQNFNNTGINDNDKNDKNVTDSKPNIILQAIDDKLDFRNKTRRYSDIDIKNRLHPTRQYNDYYDDVQNVQSVVINNIPNKRPSRPYISVTENIDKYTYLINYVPRPTQSWRQTTRRNYERDVVKVTYQTYDDTYRRPNRPYYNRDDLDNDFESRDNKPNAPVTENFQSSARSNDDNTFDSNFKLSTEQTVMTNRPKLPTNKTQIDKIDSTTENIYKLLTFGYVGTYRGDETTNTSKNNGRNTDKDKQHDIISKDFSTVETKTLDDNVTDDLNNAKLSTFILYETATKPYNLHRPTRRNDDDHLTLDTRNKYFFMHNVLHKYPDGSTLKDFNKNQGEQKKDEIKTVSQSLDDLGIEERSGINKLSSNADESKTVINERPKRKKPSTSVKTPSVAFQIIPSENHPLQWAVYDEKEDLSVEFPQRMPSIKSDPYALREIPRPMNFKKRPGRT</sequence>
<dbReference type="Pfam" id="PF03098">
    <property type="entry name" value="An_peroxidase"/>
    <property type="match status" value="1"/>
</dbReference>
<dbReference type="PANTHER" id="PTHR11475:SF109">
    <property type="entry name" value="CHORION PEROXIDASE-LIKE PROTEIN"/>
    <property type="match status" value="1"/>
</dbReference>
<dbReference type="PROSITE" id="PS50292">
    <property type="entry name" value="PEROXIDASE_3"/>
    <property type="match status" value="1"/>
</dbReference>
<dbReference type="FunFam" id="1.10.640.10:FF:000003">
    <property type="entry name" value="chorion peroxidase"/>
    <property type="match status" value="1"/>
</dbReference>